<dbReference type="InterPro" id="IPR029063">
    <property type="entry name" value="SAM-dependent_MTases_sf"/>
</dbReference>
<feature type="compositionally biased region" description="Polar residues" evidence="1">
    <location>
        <begin position="441"/>
        <end position="452"/>
    </location>
</feature>
<dbReference type="GeneID" id="59342458"/>
<dbReference type="Gene3D" id="3.40.50.150">
    <property type="entry name" value="Vaccinia Virus protein VP39"/>
    <property type="match status" value="1"/>
</dbReference>
<feature type="region of interest" description="Disordered" evidence="1">
    <location>
        <begin position="136"/>
        <end position="164"/>
    </location>
</feature>
<organism evidence="3 4">
    <name type="scientific">Mycena indigotica</name>
    <dbReference type="NCBI Taxonomy" id="2126181"/>
    <lineage>
        <taxon>Eukaryota</taxon>
        <taxon>Fungi</taxon>
        <taxon>Dikarya</taxon>
        <taxon>Basidiomycota</taxon>
        <taxon>Agaricomycotina</taxon>
        <taxon>Agaricomycetes</taxon>
        <taxon>Agaricomycetidae</taxon>
        <taxon>Agaricales</taxon>
        <taxon>Marasmiineae</taxon>
        <taxon>Mycenaceae</taxon>
        <taxon>Mycena</taxon>
    </lineage>
</organism>
<protein>
    <submittedName>
        <fullName evidence="3">Methyltransf-25 domain-containing protein</fullName>
    </submittedName>
</protein>
<feature type="compositionally biased region" description="Basic and acidic residues" evidence="1">
    <location>
        <begin position="428"/>
        <end position="439"/>
    </location>
</feature>
<keyword evidence="4" id="KW-1185">Reference proteome</keyword>
<dbReference type="AlphaFoldDB" id="A0A8H6W957"/>
<feature type="region of interest" description="Disordered" evidence="1">
    <location>
        <begin position="1"/>
        <end position="88"/>
    </location>
</feature>
<evidence type="ECO:0000259" key="2">
    <source>
        <dbReference type="Pfam" id="PF13649"/>
    </source>
</evidence>
<accession>A0A8H6W957</accession>
<feature type="region of interest" description="Disordered" evidence="1">
    <location>
        <begin position="937"/>
        <end position="960"/>
    </location>
</feature>
<feature type="domain" description="Methyltransferase" evidence="2">
    <location>
        <begin position="501"/>
        <end position="602"/>
    </location>
</feature>
<dbReference type="RefSeq" id="XP_037222827.1">
    <property type="nucleotide sequence ID" value="XM_037359942.1"/>
</dbReference>
<dbReference type="PANTHER" id="PTHR43591">
    <property type="entry name" value="METHYLTRANSFERASE"/>
    <property type="match status" value="1"/>
</dbReference>
<feature type="compositionally biased region" description="Polar residues" evidence="1">
    <location>
        <begin position="136"/>
        <end position="155"/>
    </location>
</feature>
<sequence length="1015" mass="110467">MAGRAAGSRKRLDTQHIQLTPSPFLVGLPQTQGSAAPPSPPSPTQSFPSTSFNRPTPFGSPDSHEHTSPPWLTPYPTSPNRIEADLPLSTGIIVEERFRRPSVSRPLPPYPSPPPRGHVPLLDTKLGAVQVQPTTYLPTPTQSPLASSTTLGLTQSFSPSSATLSSLPALGESGMFQPWVDPRSVDLHKQSPYHSPPSSPPSIVSGLTGLSSPRSQSATLDVPRFLAPSTHSGSSEEEFVPRPTPFVYPSARTRARPGQNKATQQKGPIASIQVLPPGTPLPPEGIFTAAPSPPPDVQSFPPEIRTARPGSDRSSKSMSTITAPNNDMALDLHKSTQTPQEPQPFYFPSARTRAHPKAPGIHLGKGKKKEVLPGGNSSKGGFLGLGSKSRKSRTSSQHSISLEPGGLLLSRDQPASQATTPTSPRSPVQDRLDEAEASDRQGVNRSPSQPSVQRIGAYPLDSYDTALMESDRQTWELIRKLDRTYGGPSFHGYGDHPPPTVLDLGCGAGWWVLDAAMSWRKAGTQIVGFDMMDTMRATMSTAQRQGLAHNIKFVRGNFVQDPLPFSDGSFELVRMANLSLCIPHSRWEFVLSEVKRVLAVGGRLEYIDDHVFFPYGKPSASVEDLPIHGLAKVRLGDQNDKDSIIYNISAQEIRPQAETSTDHDPAPYAAIPSGSAAEWHERAQNARDLEALFENMLGFRFGIHPRPAEFVFELLRRVFGGVKEIATMHLTLAPSEHHIDDEEQHSEQDDVLVQSPGLILWPSTVVPMTPTELEANTSKHQRLLLSCKTVLADYAAEVTDDGDDDDAARDATMEALWEYHNFLRDRFNPPTTYDSLGTADETTSLYSEELDDIAEYQSELQTHYEWASEPATPQPLPSPAITLTSPVIPTTSPRTALAPIPPHLVVPPPPTSPPPVPPPITQPIRPPLSSISHPIIQPPSPSFSTRKTSLKSPVVRGRARAPSMISTHTTAPPYSRVELTHVRTFHVYEAIKHSDGRFPITVKNKSSAQLTSTSQ</sequence>
<feature type="region of interest" description="Disordered" evidence="1">
    <location>
        <begin position="187"/>
        <end position="456"/>
    </location>
</feature>
<feature type="compositionally biased region" description="Polar residues" evidence="1">
    <location>
        <begin position="413"/>
        <end position="426"/>
    </location>
</feature>
<dbReference type="InterPro" id="IPR041698">
    <property type="entry name" value="Methyltransf_25"/>
</dbReference>
<dbReference type="CDD" id="cd02440">
    <property type="entry name" value="AdoMet_MTases"/>
    <property type="match status" value="1"/>
</dbReference>
<name>A0A8H6W957_9AGAR</name>
<dbReference type="Proteomes" id="UP000636479">
    <property type="component" value="Unassembled WGS sequence"/>
</dbReference>
<feature type="compositionally biased region" description="Polar residues" evidence="1">
    <location>
        <begin position="316"/>
        <end position="325"/>
    </location>
</feature>
<dbReference type="SUPFAM" id="SSF53335">
    <property type="entry name" value="S-adenosyl-L-methionine-dependent methyltransferases"/>
    <property type="match status" value="1"/>
</dbReference>
<evidence type="ECO:0000256" key="1">
    <source>
        <dbReference type="SAM" id="MobiDB-lite"/>
    </source>
</evidence>
<evidence type="ECO:0000313" key="4">
    <source>
        <dbReference type="Proteomes" id="UP000636479"/>
    </source>
</evidence>
<gene>
    <name evidence="3" type="ORF">MIND_00308500</name>
</gene>
<comment type="caution">
    <text evidence="3">The sequence shown here is derived from an EMBL/GenBank/DDBJ whole genome shotgun (WGS) entry which is preliminary data.</text>
</comment>
<feature type="compositionally biased region" description="Polar residues" evidence="1">
    <location>
        <begin position="208"/>
        <end position="219"/>
    </location>
</feature>
<dbReference type="Pfam" id="PF13649">
    <property type="entry name" value="Methyltransf_25"/>
    <property type="match status" value="1"/>
</dbReference>
<reference evidence="3" key="1">
    <citation type="submission" date="2020-05" db="EMBL/GenBank/DDBJ databases">
        <title>Mycena genomes resolve the evolution of fungal bioluminescence.</title>
        <authorList>
            <person name="Tsai I.J."/>
        </authorList>
    </citation>
    <scope>NUCLEOTIDE SEQUENCE</scope>
    <source>
        <strain evidence="3">171206Taipei</strain>
    </source>
</reference>
<dbReference type="EMBL" id="JACAZF010000003">
    <property type="protein sequence ID" value="KAF7309377.1"/>
    <property type="molecule type" value="Genomic_DNA"/>
</dbReference>
<dbReference type="OrthoDB" id="2013972at2759"/>
<evidence type="ECO:0000313" key="3">
    <source>
        <dbReference type="EMBL" id="KAF7309377.1"/>
    </source>
</evidence>
<proteinExistence type="predicted"/>